<dbReference type="SUPFAM" id="SSF55729">
    <property type="entry name" value="Acyl-CoA N-acyltransferases (Nat)"/>
    <property type="match status" value="1"/>
</dbReference>
<dbReference type="RefSeq" id="WP_088270643.1">
    <property type="nucleotide sequence ID" value="NZ_BMKI01000037.1"/>
</dbReference>
<dbReference type="InterPro" id="IPR016181">
    <property type="entry name" value="Acyl_CoA_acyltransferase"/>
</dbReference>
<keyword evidence="2" id="KW-1185">Reference proteome</keyword>
<dbReference type="Proteomes" id="UP000630615">
    <property type="component" value="Unassembled WGS sequence"/>
</dbReference>
<dbReference type="EMBL" id="BMKI01000037">
    <property type="protein sequence ID" value="GGD06187.1"/>
    <property type="molecule type" value="Genomic_DNA"/>
</dbReference>
<gene>
    <name evidence="1" type="ORF">GCM10011573_39500</name>
</gene>
<sequence>MKARPIELKEANAYVAKLHRHHPPVYRDKFRLAAIDDNKIVGVIQAARPVSRGLDDGKTIEVVRCCTDGTYNACSFLYSRIARIAKQMGYDRIITYILDSETGSSLKASGWQLDGHVKGRSWDTPTRRRVDKAPTCDKQRWIKQLQEVGDE</sequence>
<proteinExistence type="predicted"/>
<dbReference type="InterPro" id="IPR053780">
    <property type="entry name" value="Gp66-like"/>
</dbReference>
<reference evidence="2" key="1">
    <citation type="journal article" date="2019" name="Int. J. Syst. Evol. Microbiol.">
        <title>The Global Catalogue of Microorganisms (GCM) 10K type strain sequencing project: providing services to taxonomists for standard genome sequencing and annotation.</title>
        <authorList>
            <consortium name="The Broad Institute Genomics Platform"/>
            <consortium name="The Broad Institute Genome Sequencing Center for Infectious Disease"/>
            <person name="Wu L."/>
            <person name="Ma J."/>
        </authorList>
    </citation>
    <scope>NUCLEOTIDE SEQUENCE [LARGE SCALE GENOMIC DNA]</scope>
    <source>
        <strain evidence="2">CGMCC 1.15942</strain>
    </source>
</reference>
<evidence type="ECO:0000313" key="1">
    <source>
        <dbReference type="EMBL" id="GGD06187.1"/>
    </source>
</evidence>
<accession>A0ABQ1PYH2</accession>
<name>A0ABQ1PYH2_9ENTE</name>
<evidence type="ECO:0008006" key="3">
    <source>
        <dbReference type="Google" id="ProtNLM"/>
    </source>
</evidence>
<dbReference type="NCBIfam" id="NF045478">
    <property type="entry name" value="XF1762_fam"/>
    <property type="match status" value="1"/>
</dbReference>
<evidence type="ECO:0000313" key="2">
    <source>
        <dbReference type="Proteomes" id="UP000630615"/>
    </source>
</evidence>
<organism evidence="1 2">
    <name type="scientific">Enterococcus wangshanyuanii</name>
    <dbReference type="NCBI Taxonomy" id="2005703"/>
    <lineage>
        <taxon>Bacteria</taxon>
        <taxon>Bacillati</taxon>
        <taxon>Bacillota</taxon>
        <taxon>Bacilli</taxon>
        <taxon>Lactobacillales</taxon>
        <taxon>Enterococcaceae</taxon>
        <taxon>Enterococcus</taxon>
    </lineage>
</organism>
<protein>
    <recommendedName>
        <fullName evidence="3">N-acetyltransferase domain-containing protein</fullName>
    </recommendedName>
</protein>
<comment type="caution">
    <text evidence="1">The sequence shown here is derived from an EMBL/GenBank/DDBJ whole genome shotgun (WGS) entry which is preliminary data.</text>
</comment>